<dbReference type="InterPro" id="IPR025272">
    <property type="entry name" value="SocA_Panacea"/>
</dbReference>
<dbReference type="EMBL" id="JAAQWE010000025">
    <property type="protein sequence ID" value="NMX99330.1"/>
    <property type="molecule type" value="Genomic_DNA"/>
</dbReference>
<evidence type="ECO:0000313" key="3">
    <source>
        <dbReference type="Proteomes" id="UP000552560"/>
    </source>
</evidence>
<dbReference type="Proteomes" id="UP000552560">
    <property type="component" value="Unassembled WGS sequence"/>
</dbReference>
<organism evidence="2 3">
    <name type="scientific">Pseudomonas veronii</name>
    <dbReference type="NCBI Taxonomy" id="76761"/>
    <lineage>
        <taxon>Bacteria</taxon>
        <taxon>Pseudomonadati</taxon>
        <taxon>Pseudomonadota</taxon>
        <taxon>Gammaproteobacteria</taxon>
        <taxon>Pseudomonadales</taxon>
        <taxon>Pseudomonadaceae</taxon>
        <taxon>Pseudomonas</taxon>
    </lineage>
</organism>
<reference evidence="2 3" key="1">
    <citation type="journal article" date="2020" name="Front. Microbiol.">
        <title>Genetic Organization of the aprX-lipA2 Operon Affects the Proteolytic Potential of Pseudomonas Species in Milk.</title>
        <authorList>
            <person name="Maier C."/>
            <person name="Huptas C."/>
            <person name="von Neubeck M."/>
            <person name="Scherer S."/>
            <person name="Wenning M."/>
            <person name="Lucking G."/>
        </authorList>
    </citation>
    <scope>NUCLEOTIDE SEQUENCE [LARGE SCALE GENOMIC DNA]</scope>
    <source>
        <strain evidence="2 3">WS 4671</strain>
    </source>
</reference>
<proteinExistence type="predicted"/>
<dbReference type="Pfam" id="PF13274">
    <property type="entry name" value="SocA_Panacea"/>
    <property type="match status" value="1"/>
</dbReference>
<name>A0A7Y0ZWK7_PSEVE</name>
<feature type="domain" description="Antitoxin SocA-like Panacea" evidence="1">
    <location>
        <begin position="27"/>
        <end position="122"/>
    </location>
</feature>
<evidence type="ECO:0000259" key="1">
    <source>
        <dbReference type="Pfam" id="PF13274"/>
    </source>
</evidence>
<dbReference type="AlphaFoldDB" id="A0A7Y0ZWK7"/>
<sequence>MASPIAVAQAFLDLASDERRRLTNMQLQKLVFFAHGAHLAAYGYPLIDAEVRAWDFGPVIPPLYERLREYGSGYVDPDLARGWGGIERASREHQAVRSVWEAYRDHSAWSLSSISHQEGSPWDQVWNYGGRYSVIPDGLTRDYYQNRITRRDTEQRAW</sequence>
<protein>
    <submittedName>
        <fullName evidence="2">SocA family protein</fullName>
    </submittedName>
</protein>
<evidence type="ECO:0000313" key="2">
    <source>
        <dbReference type="EMBL" id="NMX99330.1"/>
    </source>
</evidence>
<comment type="caution">
    <text evidence="2">The sequence shown here is derived from an EMBL/GenBank/DDBJ whole genome shotgun (WGS) entry which is preliminary data.</text>
</comment>
<accession>A0A7Y0ZWK7</accession>
<gene>
    <name evidence="2" type="ORF">HBO43_22325</name>
</gene>